<dbReference type="GO" id="GO:0042147">
    <property type="term" value="P:retrograde transport, endosome to Golgi"/>
    <property type="evidence" value="ECO:0007669"/>
    <property type="project" value="TreeGrafter"/>
</dbReference>
<dbReference type="SMART" id="SM00679">
    <property type="entry name" value="CTNS"/>
    <property type="match status" value="2"/>
</dbReference>
<dbReference type="InterPro" id="IPR006603">
    <property type="entry name" value="PQ-loop_rpt"/>
</dbReference>
<dbReference type="OrthoDB" id="292213at2759"/>
<feature type="transmembrane region" description="Helical" evidence="5">
    <location>
        <begin position="6"/>
        <end position="32"/>
    </location>
</feature>
<evidence type="ECO:0000313" key="7">
    <source>
        <dbReference type="Proteomes" id="UP000007799"/>
    </source>
</evidence>
<evidence type="ECO:0000313" key="6">
    <source>
        <dbReference type="EMBL" id="EGD79405.1"/>
    </source>
</evidence>
<feature type="transmembrane region" description="Helical" evidence="5">
    <location>
        <begin position="181"/>
        <end position="201"/>
    </location>
</feature>
<dbReference type="OMA" id="FKMWFFF"/>
<dbReference type="Proteomes" id="UP000007799">
    <property type="component" value="Unassembled WGS sequence"/>
</dbReference>
<gene>
    <name evidence="6" type="ORF">PTSG_09817</name>
</gene>
<dbReference type="STRING" id="946362.F2UP50"/>
<dbReference type="eggNOG" id="KOG2913">
    <property type="taxonomic scope" value="Eukaryota"/>
</dbReference>
<feature type="transmembrane region" description="Helical" evidence="5">
    <location>
        <begin position="44"/>
        <end position="66"/>
    </location>
</feature>
<dbReference type="InParanoid" id="F2UP50"/>
<dbReference type="FunCoup" id="F2UP50">
    <property type="interactions" value="251"/>
</dbReference>
<evidence type="ECO:0000256" key="3">
    <source>
        <dbReference type="ARBA" id="ARBA00022989"/>
    </source>
</evidence>
<dbReference type="InterPro" id="IPR052241">
    <property type="entry name" value="SLC66/Scramblase_ANY1"/>
</dbReference>
<reference evidence="6" key="1">
    <citation type="submission" date="2009-08" db="EMBL/GenBank/DDBJ databases">
        <title>Annotation of Salpingoeca rosetta.</title>
        <authorList>
            <consortium name="The Broad Institute Genome Sequencing Platform"/>
            <person name="Russ C."/>
            <person name="Cuomo C."/>
            <person name="Burger G."/>
            <person name="Gray M.W."/>
            <person name="Holland P.W.H."/>
            <person name="King N."/>
            <person name="Lang F.B.F."/>
            <person name="Roger A.J."/>
            <person name="Ruiz-Trillo I."/>
            <person name="Young S.K."/>
            <person name="Zeng Q."/>
            <person name="Gargeya S."/>
            <person name="Alvarado L."/>
            <person name="Berlin A."/>
            <person name="Chapman S.B."/>
            <person name="Chen Z."/>
            <person name="Freedman E."/>
            <person name="Gellesch M."/>
            <person name="Goldberg J."/>
            <person name="Griggs A."/>
            <person name="Gujja S."/>
            <person name="Heilman E."/>
            <person name="Heiman D."/>
            <person name="Howarth C."/>
            <person name="Mehta T."/>
            <person name="Neiman D."/>
            <person name="Pearson M."/>
            <person name="Roberts A."/>
            <person name="Saif S."/>
            <person name="Shea T."/>
            <person name="Shenoy N."/>
            <person name="Sisk P."/>
            <person name="Stolte C."/>
            <person name="Sykes S."/>
            <person name="White J."/>
            <person name="Yandava C."/>
            <person name="Haas B."/>
            <person name="Nusbaum C."/>
            <person name="Birren B."/>
        </authorList>
    </citation>
    <scope>NUCLEOTIDE SEQUENCE [LARGE SCALE GENOMIC DNA]</scope>
    <source>
        <strain evidence="6">ATCC 50818</strain>
    </source>
</reference>
<dbReference type="GO" id="GO:0005768">
    <property type="term" value="C:endosome"/>
    <property type="evidence" value="ECO:0007669"/>
    <property type="project" value="TreeGrafter"/>
</dbReference>
<dbReference type="Gene3D" id="1.20.1280.290">
    <property type="match status" value="1"/>
</dbReference>
<sequence length="260" mass="28534">MVAVPAVVLWVVEVVSVLAISLGGVVPFVFQYINIRKTRSSKGFSTYVILELIAAYVLRICFWFGHPFETPLLVQCVTMIVALLFLQHACITYDAEHIASSGGSHFDGTIDLKTFWRWAHFKDYVTAVLLFAVVSGSATLIMIGVPAFVETVGLVSLLLEASLGLPQFVNNFKNKSTEGMSVAMVGCWLSGDIFKTTYFVLRSAPTQFFVCGLLQVGVDISILLQVVMYSRTSFTATSPSRATKVLHTPTKQLTRTTVMA</sequence>
<dbReference type="GeneID" id="16069716"/>
<dbReference type="PANTHER" id="PTHR14856">
    <property type="entry name" value="PQ-LOOP REPEAT-CONTAINING PROTEIN 1-LIKE PROTEIN"/>
    <property type="match status" value="1"/>
</dbReference>
<evidence type="ECO:0000256" key="5">
    <source>
        <dbReference type="SAM" id="Phobius"/>
    </source>
</evidence>
<dbReference type="RefSeq" id="XP_004989174.1">
    <property type="nucleotide sequence ID" value="XM_004989117.1"/>
</dbReference>
<keyword evidence="7" id="KW-1185">Reference proteome</keyword>
<evidence type="ECO:0000256" key="2">
    <source>
        <dbReference type="ARBA" id="ARBA00022692"/>
    </source>
</evidence>
<dbReference type="GO" id="GO:0045332">
    <property type="term" value="P:phospholipid translocation"/>
    <property type="evidence" value="ECO:0007669"/>
    <property type="project" value="TreeGrafter"/>
</dbReference>
<keyword evidence="3 5" id="KW-1133">Transmembrane helix</keyword>
<feature type="transmembrane region" description="Helical" evidence="5">
    <location>
        <begin position="207"/>
        <end position="229"/>
    </location>
</feature>
<dbReference type="KEGG" id="sre:PTSG_09817"/>
<dbReference type="FunFam" id="1.20.1280.290:FF:000005">
    <property type="entry name" value="PQ-loop repeat-containing protein 1"/>
    <property type="match status" value="1"/>
</dbReference>
<evidence type="ECO:0000256" key="1">
    <source>
        <dbReference type="ARBA" id="ARBA00004141"/>
    </source>
</evidence>
<keyword evidence="2 5" id="KW-0812">Transmembrane</keyword>
<dbReference type="GO" id="GO:0005802">
    <property type="term" value="C:trans-Golgi network"/>
    <property type="evidence" value="ECO:0007669"/>
    <property type="project" value="TreeGrafter"/>
</dbReference>
<dbReference type="GO" id="GO:0005829">
    <property type="term" value="C:cytosol"/>
    <property type="evidence" value="ECO:0007669"/>
    <property type="project" value="GOC"/>
</dbReference>
<dbReference type="AlphaFoldDB" id="F2UP50"/>
<dbReference type="Pfam" id="PF04193">
    <property type="entry name" value="PQ-loop"/>
    <property type="match status" value="1"/>
</dbReference>
<evidence type="ECO:0008006" key="8">
    <source>
        <dbReference type="Google" id="ProtNLM"/>
    </source>
</evidence>
<keyword evidence="4 5" id="KW-0472">Membrane</keyword>
<dbReference type="GO" id="GO:0016020">
    <property type="term" value="C:membrane"/>
    <property type="evidence" value="ECO:0007669"/>
    <property type="project" value="UniProtKB-SubCell"/>
</dbReference>
<proteinExistence type="predicted"/>
<evidence type="ECO:0000256" key="4">
    <source>
        <dbReference type="ARBA" id="ARBA00023136"/>
    </source>
</evidence>
<protein>
    <recommendedName>
        <fullName evidence="8">PQ-loop repeat-containing protein 1</fullName>
    </recommendedName>
</protein>
<name>F2UP50_SALR5</name>
<dbReference type="EMBL" id="GL832985">
    <property type="protein sequence ID" value="EGD79405.1"/>
    <property type="molecule type" value="Genomic_DNA"/>
</dbReference>
<dbReference type="PANTHER" id="PTHR14856:SF9">
    <property type="entry name" value="PQ-LOOP REPEAT-CONTAINING PROTEIN 1"/>
    <property type="match status" value="1"/>
</dbReference>
<accession>F2UP50</accession>
<comment type="subcellular location">
    <subcellularLocation>
        <location evidence="1">Membrane</location>
        <topology evidence="1">Multi-pass membrane protein</topology>
    </subcellularLocation>
</comment>
<feature type="transmembrane region" description="Helical" evidence="5">
    <location>
        <begin position="124"/>
        <end position="145"/>
    </location>
</feature>
<feature type="transmembrane region" description="Helical" evidence="5">
    <location>
        <begin position="72"/>
        <end position="91"/>
    </location>
</feature>
<organism evidence="7">
    <name type="scientific">Salpingoeca rosetta (strain ATCC 50818 / BSB-021)</name>
    <dbReference type="NCBI Taxonomy" id="946362"/>
    <lineage>
        <taxon>Eukaryota</taxon>
        <taxon>Choanoflagellata</taxon>
        <taxon>Craspedida</taxon>
        <taxon>Salpingoecidae</taxon>
        <taxon>Salpingoeca</taxon>
    </lineage>
</organism>